<dbReference type="InterPro" id="IPR011011">
    <property type="entry name" value="Znf_FYVE_PHD"/>
</dbReference>
<evidence type="ECO:0000256" key="1">
    <source>
        <dbReference type="ARBA" id="ARBA00022771"/>
    </source>
</evidence>
<evidence type="ECO:0000313" key="5">
    <source>
        <dbReference type="EMBL" id="TVU29596.1"/>
    </source>
</evidence>
<feature type="domain" description="PHD-type zinc finger plants" evidence="4">
    <location>
        <begin position="45"/>
        <end position="87"/>
    </location>
</feature>
<feature type="non-terminal residue" evidence="5">
    <location>
        <position position="1"/>
    </location>
</feature>
<dbReference type="EMBL" id="RWGY01000011">
    <property type="protein sequence ID" value="TVU29596.1"/>
    <property type="molecule type" value="Genomic_DNA"/>
</dbReference>
<dbReference type="Proteomes" id="UP000324897">
    <property type="component" value="Chromosome 1"/>
</dbReference>
<evidence type="ECO:0000256" key="2">
    <source>
        <dbReference type="ARBA" id="ARBA00022833"/>
    </source>
</evidence>
<comment type="caution">
    <text evidence="5">The sequence shown here is derived from an EMBL/GenBank/DDBJ whole genome shotgun (WGS) entry which is preliminary data.</text>
</comment>
<dbReference type="PANTHER" id="PTHR33779:SF14">
    <property type="entry name" value="OS02G0568600 PROTEIN"/>
    <property type="match status" value="1"/>
</dbReference>
<dbReference type="PANTHER" id="PTHR33779">
    <property type="entry name" value="EXPRESSED PROTEIN"/>
    <property type="match status" value="1"/>
</dbReference>
<keyword evidence="2" id="KW-0862">Zinc</keyword>
<keyword evidence="1" id="KW-0479">Metal-binding</keyword>
<feature type="compositionally biased region" description="Basic residues" evidence="3">
    <location>
        <begin position="142"/>
        <end position="151"/>
    </location>
</feature>
<accession>A0A5J9V100</accession>
<keyword evidence="6" id="KW-1185">Reference proteome</keyword>
<evidence type="ECO:0000259" key="4">
    <source>
        <dbReference type="Pfam" id="PF25054"/>
    </source>
</evidence>
<name>A0A5J9V100_9POAL</name>
<keyword evidence="1" id="KW-0863">Zinc-finger</keyword>
<protein>
    <recommendedName>
        <fullName evidence="4">PHD-type zinc finger plants domain-containing protein</fullName>
    </recommendedName>
</protein>
<proteinExistence type="predicted"/>
<dbReference type="AlphaFoldDB" id="A0A5J9V100"/>
<feature type="region of interest" description="Disordered" evidence="3">
    <location>
        <begin position="95"/>
        <end position="179"/>
    </location>
</feature>
<dbReference type="Gramene" id="TVU29596">
    <property type="protein sequence ID" value="TVU29596"/>
    <property type="gene ID" value="EJB05_21170"/>
</dbReference>
<dbReference type="OrthoDB" id="1935489at2759"/>
<dbReference type="GO" id="GO:0008270">
    <property type="term" value="F:zinc ion binding"/>
    <property type="evidence" value="ECO:0007669"/>
    <property type="project" value="UniProtKB-KW"/>
</dbReference>
<gene>
    <name evidence="5" type="ORF">EJB05_21170</name>
</gene>
<dbReference type="InterPro" id="IPR056874">
    <property type="entry name" value="PHD_dom_pln"/>
</dbReference>
<evidence type="ECO:0000313" key="6">
    <source>
        <dbReference type="Proteomes" id="UP000324897"/>
    </source>
</evidence>
<organism evidence="5 6">
    <name type="scientific">Eragrostis curvula</name>
    <name type="common">weeping love grass</name>
    <dbReference type="NCBI Taxonomy" id="38414"/>
    <lineage>
        <taxon>Eukaryota</taxon>
        <taxon>Viridiplantae</taxon>
        <taxon>Streptophyta</taxon>
        <taxon>Embryophyta</taxon>
        <taxon>Tracheophyta</taxon>
        <taxon>Spermatophyta</taxon>
        <taxon>Magnoliopsida</taxon>
        <taxon>Liliopsida</taxon>
        <taxon>Poales</taxon>
        <taxon>Poaceae</taxon>
        <taxon>PACMAD clade</taxon>
        <taxon>Chloridoideae</taxon>
        <taxon>Eragrostideae</taxon>
        <taxon>Eragrostidinae</taxon>
        <taxon>Eragrostis</taxon>
    </lineage>
</organism>
<dbReference type="Pfam" id="PF25054">
    <property type="entry name" value="PHD_pln"/>
    <property type="match status" value="1"/>
</dbReference>
<sequence length="197" mass="21466">MKATPSSFFLPRTPVYKSSISSSAPACHDSMGSDDDGAIAAAVCCMCGDHGLSGELFRCSLCRSRLQHRYCSELYPRETAYRSCNWCLRDGGRGGRRNPPVKTPTTAASKRRRTNSLDDSGDMMSPSGGCSRSAFSAEPGKPVKKPKKKKGAGTMEKRPVTMAAADGGRREEKAGTGRKVRFRTKVRRYKLLTEVIC</sequence>
<reference evidence="5 6" key="1">
    <citation type="journal article" date="2019" name="Sci. Rep.">
        <title>A high-quality genome of Eragrostis curvula grass provides insights into Poaceae evolution and supports new strategies to enhance forage quality.</title>
        <authorList>
            <person name="Carballo J."/>
            <person name="Santos B.A.C.M."/>
            <person name="Zappacosta D."/>
            <person name="Garbus I."/>
            <person name="Selva J.P."/>
            <person name="Gallo C.A."/>
            <person name="Diaz A."/>
            <person name="Albertini E."/>
            <person name="Caccamo M."/>
            <person name="Echenique V."/>
        </authorList>
    </citation>
    <scope>NUCLEOTIDE SEQUENCE [LARGE SCALE GENOMIC DNA]</scope>
    <source>
        <strain evidence="6">cv. Victoria</strain>
        <tissue evidence="5">Leaf</tissue>
    </source>
</reference>
<dbReference type="SUPFAM" id="SSF57903">
    <property type="entry name" value="FYVE/PHD zinc finger"/>
    <property type="match status" value="1"/>
</dbReference>
<evidence type="ECO:0000256" key="3">
    <source>
        <dbReference type="SAM" id="MobiDB-lite"/>
    </source>
</evidence>